<dbReference type="OrthoDB" id="9800666at2"/>
<accession>A0A066WQK6</accession>
<dbReference type="PATRIC" id="fig|1492738.3.peg.2072"/>
<dbReference type="SMART" id="SM00554">
    <property type="entry name" value="FAS1"/>
    <property type="match status" value="1"/>
</dbReference>
<keyword evidence="4" id="KW-1185">Reference proteome</keyword>
<dbReference type="STRING" id="1492738.FEM21_20840"/>
<dbReference type="Proteomes" id="UP000027064">
    <property type="component" value="Unassembled WGS sequence"/>
</dbReference>
<sequence length="572" mass="63278">MKRILRLPSLLRLTLVFFIAIAFQNCSQEKIKEKTDETLNITEYLRANSDYSMFLEILDMTNYASFMNTYGTYTVFIPTNEAVKQYLTDVGATSLSEIPLEDLQNIARLHILDQKVTTTSFTDGKIATPSLHGQYLITGASNKNGVSSVTVNKSASIVASNIELGNGVVHIIDKVLLVANKTLAQTIAENPNLSLFTEALKATGWFDELNKPLTKDENNVSSYLSVLAQTNEVFAEAGYTTLDQLKARYSHLNNPMDKKDSLNLFISYRILPGLQYLADIAVSPALVTKAPLEVISAKLSKDTILLNDDIFNGILEKGVAIDRAVSDVTASNGVLHFVEGNFAIKKRLPAPVYFEFTDIAEFRRLTSIWRKPGAAFQDVPLSEAGIDVTWDGKTTDGASRISYNKAANGTAITNGVAGCWGADVLEIYRFRDATCQNIAFKTPVIIKGKYKVWISYRQKASKLGNVKVFFDGVELPRQINLHEGGNTDTAGTPETVLESQGYKRYAQPWSNRVNCRLVGTIDVTTTARHTLTLQSQFNAGDSAWFDLVEFRPVEMNQLYPKFQAGGSGLIYQ</sequence>
<evidence type="ECO:0000313" key="4">
    <source>
        <dbReference type="Proteomes" id="UP000027064"/>
    </source>
</evidence>
<protein>
    <recommendedName>
        <fullName evidence="2">FAS1 domain-containing protein</fullName>
    </recommendedName>
</protein>
<feature type="domain" description="FAS1" evidence="2">
    <location>
        <begin position="180"/>
        <end position="342"/>
    </location>
</feature>
<feature type="domain" description="FAS1" evidence="2">
    <location>
        <begin position="38"/>
        <end position="176"/>
    </location>
</feature>
<gene>
    <name evidence="3" type="ORF">FEM21_20840</name>
</gene>
<keyword evidence="1" id="KW-0732">Signal</keyword>
<dbReference type="PANTHER" id="PTHR10900:SF77">
    <property type="entry name" value="FI19380P1"/>
    <property type="match status" value="1"/>
</dbReference>
<evidence type="ECO:0000256" key="1">
    <source>
        <dbReference type="SAM" id="SignalP"/>
    </source>
</evidence>
<dbReference type="eggNOG" id="COG2335">
    <property type="taxonomic scope" value="Bacteria"/>
</dbReference>
<dbReference type="InterPro" id="IPR000782">
    <property type="entry name" value="FAS1_domain"/>
</dbReference>
<evidence type="ECO:0000259" key="2">
    <source>
        <dbReference type="PROSITE" id="PS50213"/>
    </source>
</evidence>
<feature type="signal peptide" evidence="1">
    <location>
        <begin position="1"/>
        <end position="22"/>
    </location>
</feature>
<comment type="caution">
    <text evidence="3">The sequence shown here is derived from an EMBL/GenBank/DDBJ whole genome shotgun (WGS) entry which is preliminary data.</text>
</comment>
<dbReference type="PROSITE" id="PS50213">
    <property type="entry name" value="FAS1"/>
    <property type="match status" value="2"/>
</dbReference>
<dbReference type="EMBL" id="JNCA01000018">
    <property type="protein sequence ID" value="KDN54833.1"/>
    <property type="molecule type" value="Genomic_DNA"/>
</dbReference>
<dbReference type="InterPro" id="IPR036378">
    <property type="entry name" value="FAS1_dom_sf"/>
</dbReference>
<dbReference type="Gene3D" id="2.30.180.10">
    <property type="entry name" value="FAS1 domain"/>
    <property type="match status" value="2"/>
</dbReference>
<dbReference type="RefSeq" id="WP_035660170.1">
    <property type="nucleotide sequence ID" value="NZ_JNCA01000018.1"/>
</dbReference>
<name>A0A066WQK6_9FLAO</name>
<feature type="chain" id="PRO_5001633152" description="FAS1 domain-containing protein" evidence="1">
    <location>
        <begin position="23"/>
        <end position="572"/>
    </location>
</feature>
<dbReference type="InterPro" id="IPR050904">
    <property type="entry name" value="Adhesion/Biosynth-related"/>
</dbReference>
<dbReference type="PANTHER" id="PTHR10900">
    <property type="entry name" value="PERIOSTIN-RELATED"/>
    <property type="match status" value="1"/>
</dbReference>
<organism evidence="3 4">
    <name type="scientific">Flavobacterium seoulense</name>
    <dbReference type="NCBI Taxonomy" id="1492738"/>
    <lineage>
        <taxon>Bacteria</taxon>
        <taxon>Pseudomonadati</taxon>
        <taxon>Bacteroidota</taxon>
        <taxon>Flavobacteriia</taxon>
        <taxon>Flavobacteriales</taxon>
        <taxon>Flavobacteriaceae</taxon>
        <taxon>Flavobacterium</taxon>
    </lineage>
</organism>
<evidence type="ECO:0000313" key="3">
    <source>
        <dbReference type="EMBL" id="KDN54833.1"/>
    </source>
</evidence>
<proteinExistence type="predicted"/>
<dbReference type="SUPFAM" id="SSF82153">
    <property type="entry name" value="FAS1 domain"/>
    <property type="match status" value="2"/>
</dbReference>
<dbReference type="AlphaFoldDB" id="A0A066WQK6"/>
<dbReference type="GO" id="GO:0005615">
    <property type="term" value="C:extracellular space"/>
    <property type="evidence" value="ECO:0007669"/>
    <property type="project" value="TreeGrafter"/>
</dbReference>
<reference evidence="3 4" key="1">
    <citation type="submission" date="2014-05" db="EMBL/GenBank/DDBJ databases">
        <title>Genome Sequence of Flavobacterium sp. EM1321.</title>
        <authorList>
            <person name="Shin S.-K."/>
            <person name="Yi H."/>
        </authorList>
    </citation>
    <scope>NUCLEOTIDE SEQUENCE [LARGE SCALE GENOMIC DNA]</scope>
    <source>
        <strain evidence="3 4">EM1321</strain>
    </source>
</reference>
<dbReference type="Pfam" id="PF02469">
    <property type="entry name" value="Fasciclin"/>
    <property type="match status" value="1"/>
</dbReference>